<reference evidence="3" key="1">
    <citation type="submission" date="2024-06" db="EMBL/GenBank/DDBJ databases">
        <authorList>
            <person name="Liu X."/>
            <person name="Lenzi L."/>
            <person name="Haldenby T S."/>
            <person name="Uol C."/>
        </authorList>
    </citation>
    <scope>NUCLEOTIDE SEQUENCE</scope>
</reference>
<dbReference type="PANTHER" id="PTHR21780:SF0">
    <property type="entry name" value="TRANSMEMBRANE PROTEIN 209"/>
    <property type="match status" value="1"/>
</dbReference>
<feature type="transmembrane region" description="Helical" evidence="2">
    <location>
        <begin position="28"/>
        <end position="45"/>
    </location>
</feature>
<dbReference type="InterPro" id="IPR019176">
    <property type="entry name" value="Cytochrome_B561-rel"/>
</dbReference>
<dbReference type="Pfam" id="PF09786">
    <property type="entry name" value="CytochromB561_N"/>
    <property type="match status" value="1"/>
</dbReference>
<feature type="compositionally biased region" description="Polar residues" evidence="1">
    <location>
        <begin position="187"/>
        <end position="200"/>
    </location>
</feature>
<dbReference type="GO" id="GO:0016020">
    <property type="term" value="C:membrane"/>
    <property type="evidence" value="ECO:0007669"/>
    <property type="project" value="TreeGrafter"/>
</dbReference>
<dbReference type="PANTHER" id="PTHR21780">
    <property type="entry name" value="TRANSMEMBRANE PROTEIN 209"/>
    <property type="match status" value="1"/>
</dbReference>
<dbReference type="EMBL" id="CAXLJL010001033">
    <property type="protein sequence ID" value="CAL5142356.1"/>
    <property type="molecule type" value="Genomic_DNA"/>
</dbReference>
<keyword evidence="2" id="KW-0812">Transmembrane</keyword>
<proteinExistence type="predicted"/>
<sequence>MCVWSSQLIEERCRNSVRSRIISEANKWILVDFLIGLCFLIELKLKPLFYLLDIPITFAYFHRSIGYAVLVILCISVTCHIVRIFRVLIDASSSGGLKKVNAWKPAASPLSPLGRSQIGPTMFGPPLLNESIDTCSKWSVHGTSLLHPESSPQKSSPFLNSTEPSGSEQMRLTSSPYSQERAPSVFSLKSPNSCSPRNVQSLRSSSGSSVGAVSLLDIALSPITNPITTSGTSCHSEFECMFNYSPNFSVGTRSATWASPLFGSFQTPHYQYQLSVTPQSDSGSNQQRTYENALRYGLSEPNILDGKFHRSADREPHIERSPEEYWNEHKIALPSLDQWTVDLRKWLHGTILRRLVDEIGSANKYLSETVGEDAIIGATTLTTLEQLCSSKYQYLPTLTTLLSFLDFTKDQGYLVNRIQELARGGCLEEFRWDAGSRSSSWPWKEHLPNDSLILLHLFAAYMDTRMPPHPRCLNGRVFSQLYVVRHPDKPDMKSKYSSQIYQVSVQPPHFKLVLNGKIYAFPPGPKNLYHVILMFFYNALKVDGNLRSISLGPSGLNVGWIFSKQ</sequence>
<keyword evidence="2" id="KW-0472">Membrane</keyword>
<name>A0AAV2U0W4_CALDB</name>
<feature type="transmembrane region" description="Helical" evidence="2">
    <location>
        <begin position="65"/>
        <end position="89"/>
    </location>
</feature>
<gene>
    <name evidence="3" type="ORF">CDAUBV1_LOCUS17592</name>
</gene>
<evidence type="ECO:0000313" key="4">
    <source>
        <dbReference type="Proteomes" id="UP001497525"/>
    </source>
</evidence>
<evidence type="ECO:0000256" key="2">
    <source>
        <dbReference type="SAM" id="Phobius"/>
    </source>
</evidence>
<evidence type="ECO:0008006" key="5">
    <source>
        <dbReference type="Google" id="ProtNLM"/>
    </source>
</evidence>
<comment type="caution">
    <text evidence="3">The sequence shown here is derived from an EMBL/GenBank/DDBJ whole genome shotgun (WGS) entry which is preliminary data.</text>
</comment>
<dbReference type="AlphaFoldDB" id="A0AAV2U0W4"/>
<accession>A0AAV2U0W4</accession>
<feature type="region of interest" description="Disordered" evidence="1">
    <location>
        <begin position="145"/>
        <end position="207"/>
    </location>
</feature>
<protein>
    <recommendedName>
        <fullName evidence="5">Transmembrane protein 209</fullName>
    </recommendedName>
</protein>
<feature type="compositionally biased region" description="Polar residues" evidence="1">
    <location>
        <begin position="150"/>
        <end position="178"/>
    </location>
</feature>
<evidence type="ECO:0000313" key="3">
    <source>
        <dbReference type="EMBL" id="CAL5142356.1"/>
    </source>
</evidence>
<keyword evidence="2" id="KW-1133">Transmembrane helix</keyword>
<dbReference type="Proteomes" id="UP001497525">
    <property type="component" value="Unassembled WGS sequence"/>
</dbReference>
<organism evidence="3 4">
    <name type="scientific">Calicophoron daubneyi</name>
    <name type="common">Rumen fluke</name>
    <name type="synonym">Paramphistomum daubneyi</name>
    <dbReference type="NCBI Taxonomy" id="300641"/>
    <lineage>
        <taxon>Eukaryota</taxon>
        <taxon>Metazoa</taxon>
        <taxon>Spiralia</taxon>
        <taxon>Lophotrochozoa</taxon>
        <taxon>Platyhelminthes</taxon>
        <taxon>Trematoda</taxon>
        <taxon>Digenea</taxon>
        <taxon>Plagiorchiida</taxon>
        <taxon>Pronocephalata</taxon>
        <taxon>Paramphistomoidea</taxon>
        <taxon>Paramphistomidae</taxon>
        <taxon>Calicophoron</taxon>
    </lineage>
</organism>
<evidence type="ECO:0000256" key="1">
    <source>
        <dbReference type="SAM" id="MobiDB-lite"/>
    </source>
</evidence>